<accession>A0A1J5PKX3</accession>
<organism evidence="1">
    <name type="scientific">mine drainage metagenome</name>
    <dbReference type="NCBI Taxonomy" id="410659"/>
    <lineage>
        <taxon>unclassified sequences</taxon>
        <taxon>metagenomes</taxon>
        <taxon>ecological metagenomes</taxon>
    </lineage>
</organism>
<comment type="caution">
    <text evidence="1">The sequence shown here is derived from an EMBL/GenBank/DDBJ whole genome shotgun (WGS) entry which is preliminary data.</text>
</comment>
<protein>
    <submittedName>
        <fullName evidence="1">Uncharacterized protein</fullName>
    </submittedName>
</protein>
<sequence>MGDVNRRVAVFVVEPSDFKAHLFAQVGVEVGERLVKQQGFRLDDERARQRDALLLSARQFAGVTLRQDFEFCRGKDRRELFRNGVAIHFPQTQPVDDVLGDRHVRPQRVALEDHRHLALLGRQGARGRGYQPVADMDFAIAGLEKAGDQPQRRGLAAARGA</sequence>
<dbReference type="AlphaFoldDB" id="A0A1J5PKX3"/>
<name>A0A1J5PKX3_9ZZZZ</name>
<proteinExistence type="predicted"/>
<gene>
    <name evidence="1" type="ORF">GALL_524970</name>
</gene>
<evidence type="ECO:0000313" key="1">
    <source>
        <dbReference type="EMBL" id="OIQ65939.1"/>
    </source>
</evidence>
<dbReference type="AntiFam" id="ANF00095">
    <property type="entry name" value="Shadow ORF (opposite ABC transporters)"/>
</dbReference>
<reference evidence="1" key="1">
    <citation type="submission" date="2016-10" db="EMBL/GenBank/DDBJ databases">
        <title>Sequence of Gallionella enrichment culture.</title>
        <authorList>
            <person name="Poehlein A."/>
            <person name="Muehling M."/>
            <person name="Daniel R."/>
        </authorList>
    </citation>
    <scope>NUCLEOTIDE SEQUENCE</scope>
</reference>
<dbReference type="AntiFam" id="ANF00142">
    <property type="entry name" value="Shadow ORF (opposite yadG)"/>
</dbReference>
<dbReference type="EMBL" id="MLJW01006946">
    <property type="protein sequence ID" value="OIQ65939.1"/>
    <property type="molecule type" value="Genomic_DNA"/>
</dbReference>